<evidence type="ECO:0000313" key="2">
    <source>
        <dbReference type="EMBL" id="KIM48923.1"/>
    </source>
</evidence>
<feature type="region of interest" description="Disordered" evidence="1">
    <location>
        <begin position="30"/>
        <end position="69"/>
    </location>
</feature>
<dbReference type="HOGENOM" id="CLU_2776183_0_0_1"/>
<protein>
    <submittedName>
        <fullName evidence="2">Uncharacterized protein</fullName>
    </submittedName>
</protein>
<feature type="compositionally biased region" description="Basic and acidic residues" evidence="1">
    <location>
        <begin position="30"/>
        <end position="44"/>
    </location>
</feature>
<evidence type="ECO:0000313" key="3">
    <source>
        <dbReference type="Proteomes" id="UP000053424"/>
    </source>
</evidence>
<reference evidence="3" key="2">
    <citation type="submission" date="2015-01" db="EMBL/GenBank/DDBJ databases">
        <title>Evolutionary Origins and Diversification of the Mycorrhizal Mutualists.</title>
        <authorList>
            <consortium name="DOE Joint Genome Institute"/>
            <consortium name="Mycorrhizal Genomics Consortium"/>
            <person name="Kohler A."/>
            <person name="Kuo A."/>
            <person name="Nagy L.G."/>
            <person name="Floudas D."/>
            <person name="Copeland A."/>
            <person name="Barry K.W."/>
            <person name="Cichocki N."/>
            <person name="Veneault-Fourrey C."/>
            <person name="LaButti K."/>
            <person name="Lindquist E.A."/>
            <person name="Lipzen A."/>
            <person name="Lundell T."/>
            <person name="Morin E."/>
            <person name="Murat C."/>
            <person name="Riley R."/>
            <person name="Ohm R."/>
            <person name="Sun H."/>
            <person name="Tunlid A."/>
            <person name="Henrissat B."/>
            <person name="Grigoriev I.V."/>
            <person name="Hibbett D.S."/>
            <person name="Martin F."/>
        </authorList>
    </citation>
    <scope>NUCLEOTIDE SEQUENCE [LARGE SCALE GENOMIC DNA]</scope>
    <source>
        <strain evidence="3">h7</strain>
    </source>
</reference>
<sequence>MASQVRYHRSKYQQLRQFAERLKRDLTELKKSNDALQRENEQHRLRLGHRNTDSSLNSNGKRPMVSASS</sequence>
<keyword evidence="3" id="KW-1185">Reference proteome</keyword>
<evidence type="ECO:0000256" key="1">
    <source>
        <dbReference type="SAM" id="MobiDB-lite"/>
    </source>
</evidence>
<feature type="compositionally biased region" description="Polar residues" evidence="1">
    <location>
        <begin position="53"/>
        <end position="69"/>
    </location>
</feature>
<gene>
    <name evidence="2" type="ORF">M413DRAFT_438098</name>
</gene>
<dbReference type="AlphaFoldDB" id="A0A0C2YGV2"/>
<dbReference type="Proteomes" id="UP000053424">
    <property type="component" value="Unassembled WGS sequence"/>
</dbReference>
<dbReference type="EMBL" id="KN831768">
    <property type="protein sequence ID" value="KIM48923.1"/>
    <property type="molecule type" value="Genomic_DNA"/>
</dbReference>
<proteinExistence type="predicted"/>
<reference evidence="2 3" key="1">
    <citation type="submission" date="2014-04" db="EMBL/GenBank/DDBJ databases">
        <authorList>
            <consortium name="DOE Joint Genome Institute"/>
            <person name="Kuo A."/>
            <person name="Gay G."/>
            <person name="Dore J."/>
            <person name="Kohler A."/>
            <person name="Nagy L.G."/>
            <person name="Floudas D."/>
            <person name="Copeland A."/>
            <person name="Barry K.W."/>
            <person name="Cichocki N."/>
            <person name="Veneault-Fourrey C."/>
            <person name="LaButti K."/>
            <person name="Lindquist E.A."/>
            <person name="Lipzen A."/>
            <person name="Lundell T."/>
            <person name="Morin E."/>
            <person name="Murat C."/>
            <person name="Sun H."/>
            <person name="Tunlid A."/>
            <person name="Henrissat B."/>
            <person name="Grigoriev I.V."/>
            <person name="Hibbett D.S."/>
            <person name="Martin F."/>
            <person name="Nordberg H.P."/>
            <person name="Cantor M.N."/>
            <person name="Hua S.X."/>
        </authorList>
    </citation>
    <scope>NUCLEOTIDE SEQUENCE [LARGE SCALE GENOMIC DNA]</scope>
    <source>
        <strain evidence="3">h7</strain>
    </source>
</reference>
<accession>A0A0C2YGV2</accession>
<name>A0A0C2YGV2_HEBCY</name>
<organism evidence="2 3">
    <name type="scientific">Hebeloma cylindrosporum</name>
    <dbReference type="NCBI Taxonomy" id="76867"/>
    <lineage>
        <taxon>Eukaryota</taxon>
        <taxon>Fungi</taxon>
        <taxon>Dikarya</taxon>
        <taxon>Basidiomycota</taxon>
        <taxon>Agaricomycotina</taxon>
        <taxon>Agaricomycetes</taxon>
        <taxon>Agaricomycetidae</taxon>
        <taxon>Agaricales</taxon>
        <taxon>Agaricineae</taxon>
        <taxon>Hymenogastraceae</taxon>
        <taxon>Hebeloma</taxon>
    </lineage>
</organism>